<reference evidence="1 2" key="1">
    <citation type="submission" date="2015-01" db="EMBL/GenBank/DDBJ databases">
        <title>Evolution of Trichinella species and genotypes.</title>
        <authorList>
            <person name="Korhonen P.K."/>
            <person name="Edoardo P."/>
            <person name="Giuseppe L.R."/>
            <person name="Gasser R.B."/>
        </authorList>
    </citation>
    <scope>NUCLEOTIDE SEQUENCE [LARGE SCALE GENOMIC DNA]</scope>
    <source>
        <strain evidence="1">ISS3</strain>
    </source>
</reference>
<keyword evidence="2" id="KW-1185">Reference proteome</keyword>
<dbReference type="OrthoDB" id="10402471at2759"/>
<accession>A0A0V1BBV8</accession>
<comment type="caution">
    <text evidence="1">The sequence shown here is derived from an EMBL/GenBank/DDBJ whole genome shotgun (WGS) entry which is preliminary data.</text>
</comment>
<dbReference type="EMBL" id="JYDH01000069">
    <property type="protein sequence ID" value="KRY34284.1"/>
    <property type="molecule type" value="Genomic_DNA"/>
</dbReference>
<name>A0A0V1BBV8_TRISP</name>
<dbReference type="InParanoid" id="A0A0V1BBV8"/>
<protein>
    <submittedName>
        <fullName evidence="1">Uncharacterized protein</fullName>
    </submittedName>
</protein>
<gene>
    <name evidence="1" type="ORF">T01_6446</name>
</gene>
<dbReference type="Proteomes" id="UP000054776">
    <property type="component" value="Unassembled WGS sequence"/>
</dbReference>
<evidence type="ECO:0000313" key="2">
    <source>
        <dbReference type="Proteomes" id="UP000054776"/>
    </source>
</evidence>
<dbReference type="AlphaFoldDB" id="A0A0V1BBV8"/>
<evidence type="ECO:0000313" key="1">
    <source>
        <dbReference type="EMBL" id="KRY34284.1"/>
    </source>
</evidence>
<sequence length="79" mass="8885">MKFAIFEIHLGNQKGTSWVSIDQKRLELHNKDIHDVIVCVVLEIYAKIHGSPEIAFKIFHCSKASFCAGCGDWVNGENP</sequence>
<organism evidence="1 2">
    <name type="scientific">Trichinella spiralis</name>
    <name type="common">Trichina worm</name>
    <dbReference type="NCBI Taxonomy" id="6334"/>
    <lineage>
        <taxon>Eukaryota</taxon>
        <taxon>Metazoa</taxon>
        <taxon>Ecdysozoa</taxon>
        <taxon>Nematoda</taxon>
        <taxon>Enoplea</taxon>
        <taxon>Dorylaimia</taxon>
        <taxon>Trichinellida</taxon>
        <taxon>Trichinellidae</taxon>
        <taxon>Trichinella</taxon>
    </lineage>
</organism>
<proteinExistence type="predicted"/>